<proteinExistence type="predicted"/>
<reference evidence="1" key="1">
    <citation type="submission" date="2014-11" db="EMBL/GenBank/DDBJ databases">
        <authorList>
            <person name="Amaro Gonzalez C."/>
        </authorList>
    </citation>
    <scope>NUCLEOTIDE SEQUENCE</scope>
</reference>
<dbReference type="EMBL" id="GBXM01002731">
    <property type="protein sequence ID" value="JAI05847.1"/>
    <property type="molecule type" value="Transcribed_RNA"/>
</dbReference>
<sequence length="47" mass="5659">MYFYTLYSCMFSCTGMGRQFLTITFLAMFQLSRHHCCMLHKNDYTTN</sequence>
<protein>
    <submittedName>
        <fullName evidence="1">Uncharacterized protein</fullName>
    </submittedName>
</protein>
<name>A0A0E9XTX4_ANGAN</name>
<evidence type="ECO:0000313" key="1">
    <source>
        <dbReference type="EMBL" id="JAI05847.1"/>
    </source>
</evidence>
<dbReference type="AlphaFoldDB" id="A0A0E9XTX4"/>
<accession>A0A0E9XTX4</accession>
<reference evidence="1" key="2">
    <citation type="journal article" date="2015" name="Fish Shellfish Immunol.">
        <title>Early steps in the European eel (Anguilla anguilla)-Vibrio vulnificus interaction in the gills: Role of the RtxA13 toxin.</title>
        <authorList>
            <person name="Callol A."/>
            <person name="Pajuelo D."/>
            <person name="Ebbesson L."/>
            <person name="Teles M."/>
            <person name="MacKenzie S."/>
            <person name="Amaro C."/>
        </authorList>
    </citation>
    <scope>NUCLEOTIDE SEQUENCE</scope>
</reference>
<organism evidence="1">
    <name type="scientific">Anguilla anguilla</name>
    <name type="common">European freshwater eel</name>
    <name type="synonym">Muraena anguilla</name>
    <dbReference type="NCBI Taxonomy" id="7936"/>
    <lineage>
        <taxon>Eukaryota</taxon>
        <taxon>Metazoa</taxon>
        <taxon>Chordata</taxon>
        <taxon>Craniata</taxon>
        <taxon>Vertebrata</taxon>
        <taxon>Euteleostomi</taxon>
        <taxon>Actinopterygii</taxon>
        <taxon>Neopterygii</taxon>
        <taxon>Teleostei</taxon>
        <taxon>Anguilliformes</taxon>
        <taxon>Anguillidae</taxon>
        <taxon>Anguilla</taxon>
    </lineage>
</organism>